<name>A0ABP5Z9Y3_9MICO</name>
<comment type="caution">
    <text evidence="2">The sequence shown here is derived from an EMBL/GenBank/DDBJ whole genome shotgun (WGS) entry which is preliminary data.</text>
</comment>
<dbReference type="EMBL" id="BAAARE010000014">
    <property type="protein sequence ID" value="GAA2491423.1"/>
    <property type="molecule type" value="Genomic_DNA"/>
</dbReference>
<organism evidence="2 3">
    <name type="scientific">Terrabacter carboxydivorans</name>
    <dbReference type="NCBI Taxonomy" id="619730"/>
    <lineage>
        <taxon>Bacteria</taxon>
        <taxon>Bacillati</taxon>
        <taxon>Actinomycetota</taxon>
        <taxon>Actinomycetes</taxon>
        <taxon>Micrococcales</taxon>
        <taxon>Intrasporangiaceae</taxon>
        <taxon>Terrabacter</taxon>
    </lineage>
</organism>
<feature type="region of interest" description="Disordered" evidence="1">
    <location>
        <begin position="14"/>
        <end position="35"/>
    </location>
</feature>
<reference evidence="3" key="1">
    <citation type="journal article" date="2019" name="Int. J. Syst. Evol. Microbiol.">
        <title>The Global Catalogue of Microorganisms (GCM) 10K type strain sequencing project: providing services to taxonomists for standard genome sequencing and annotation.</title>
        <authorList>
            <consortium name="The Broad Institute Genomics Platform"/>
            <consortium name="The Broad Institute Genome Sequencing Center for Infectious Disease"/>
            <person name="Wu L."/>
            <person name="Ma J."/>
        </authorList>
    </citation>
    <scope>NUCLEOTIDE SEQUENCE [LARGE SCALE GENOMIC DNA]</scope>
    <source>
        <strain evidence="3">JCM 16259</strain>
    </source>
</reference>
<evidence type="ECO:0000313" key="2">
    <source>
        <dbReference type="EMBL" id="GAA2491423.1"/>
    </source>
</evidence>
<evidence type="ECO:0000313" key="3">
    <source>
        <dbReference type="Proteomes" id="UP001500730"/>
    </source>
</evidence>
<keyword evidence="3" id="KW-1185">Reference proteome</keyword>
<evidence type="ECO:0000256" key="1">
    <source>
        <dbReference type="SAM" id="MobiDB-lite"/>
    </source>
</evidence>
<accession>A0ABP5Z9Y3</accession>
<gene>
    <name evidence="2" type="ORF">GCM10009858_31820</name>
</gene>
<proteinExistence type="predicted"/>
<dbReference type="Proteomes" id="UP001500730">
    <property type="component" value="Unassembled WGS sequence"/>
</dbReference>
<protein>
    <submittedName>
        <fullName evidence="2">Uncharacterized protein</fullName>
    </submittedName>
</protein>
<sequence length="63" mass="6997">MRLIRDDNVAAGGWARQPRTLDDPQPDPNAPGYRGRYASLLNPVMVPALLEHRQIKSWAEAGS</sequence>